<sequence length="170" mass="19188">MAIPQLRVTLPFMGWLLLGIGSCVPPQQEFKLYIQNLDIQHVRPVRVYLDTTIIVDLVLAPNGISEIYDTFCCFRRGPAHSIKVVVDDTFVLQRPLPANKPFSQLIISVSSTEKRWDYNNPAIFQRLSAAGKTSASNLDLLADSLYENGIIPARFLQRPKDDGIRISFKE</sequence>
<keyword evidence="2" id="KW-1185">Reference proteome</keyword>
<dbReference type="PROSITE" id="PS51257">
    <property type="entry name" value="PROKAR_LIPOPROTEIN"/>
    <property type="match status" value="1"/>
</dbReference>
<organism evidence="1 2">
    <name type="scientific">Hymenobacter terrestris</name>
    <dbReference type="NCBI Taxonomy" id="2748310"/>
    <lineage>
        <taxon>Bacteria</taxon>
        <taxon>Pseudomonadati</taxon>
        <taxon>Bacteroidota</taxon>
        <taxon>Cytophagia</taxon>
        <taxon>Cytophagales</taxon>
        <taxon>Hymenobacteraceae</taxon>
        <taxon>Hymenobacter</taxon>
    </lineage>
</organism>
<evidence type="ECO:0000313" key="1">
    <source>
        <dbReference type="EMBL" id="NVO86401.1"/>
    </source>
</evidence>
<dbReference type="EMBL" id="JABKAV010000073">
    <property type="protein sequence ID" value="NVO86401.1"/>
    <property type="molecule type" value="Genomic_DNA"/>
</dbReference>
<protein>
    <submittedName>
        <fullName evidence="1">Uncharacterized protein</fullName>
    </submittedName>
</protein>
<name>A0ABX2Q8U7_9BACT</name>
<gene>
    <name evidence="1" type="ORF">HW556_16055</name>
</gene>
<accession>A0ABX2Q8U7</accession>
<comment type="caution">
    <text evidence="1">The sequence shown here is derived from an EMBL/GenBank/DDBJ whole genome shotgun (WGS) entry which is preliminary data.</text>
</comment>
<dbReference type="RefSeq" id="WP_176901132.1">
    <property type="nucleotide sequence ID" value="NZ_JABKAV010000073.1"/>
</dbReference>
<proteinExistence type="predicted"/>
<reference evidence="1 2" key="1">
    <citation type="submission" date="2020-05" db="EMBL/GenBank/DDBJ databases">
        <title>Hymenobacter terrestris sp. nov. and Hymenobacter lapidiphilus sp. nov., isolated from regoliths in Antarctica.</title>
        <authorList>
            <person name="Sedlacek I."/>
            <person name="Pantucek R."/>
            <person name="Zeman M."/>
            <person name="Holochova P."/>
            <person name="Kralova S."/>
            <person name="Stankova E."/>
            <person name="Sedo O."/>
            <person name="Micenkova L."/>
            <person name="Svec P."/>
            <person name="Gupta V."/>
            <person name="Sood U."/>
            <person name="Korpole U.S."/>
            <person name="Lal R."/>
        </authorList>
    </citation>
    <scope>NUCLEOTIDE SEQUENCE [LARGE SCALE GENOMIC DNA]</scope>
    <source>
        <strain evidence="1 2">P5252</strain>
    </source>
</reference>
<dbReference type="Proteomes" id="UP000626554">
    <property type="component" value="Unassembled WGS sequence"/>
</dbReference>
<evidence type="ECO:0000313" key="2">
    <source>
        <dbReference type="Proteomes" id="UP000626554"/>
    </source>
</evidence>